<dbReference type="InterPro" id="IPR020568">
    <property type="entry name" value="Ribosomal_Su5_D2-typ_SF"/>
</dbReference>
<dbReference type="NCBIfam" id="TIGR01021">
    <property type="entry name" value="rpsE_bact"/>
    <property type="match status" value="1"/>
</dbReference>
<dbReference type="AlphaFoldDB" id="A0A523UWU6"/>
<comment type="similarity">
    <text evidence="1 7 8">Belongs to the universal ribosomal protein uS5 family.</text>
</comment>
<keyword evidence="2 7" id="KW-0699">rRNA-binding</keyword>
<dbReference type="InterPro" id="IPR000851">
    <property type="entry name" value="Ribosomal_uS5"/>
</dbReference>
<evidence type="ECO:0000256" key="7">
    <source>
        <dbReference type="HAMAP-Rule" id="MF_01307"/>
    </source>
</evidence>
<dbReference type="InterPro" id="IPR005712">
    <property type="entry name" value="Ribosomal_uS5_bac-type"/>
</dbReference>
<dbReference type="GO" id="GO:0006412">
    <property type="term" value="P:translation"/>
    <property type="evidence" value="ECO:0007669"/>
    <property type="project" value="UniProtKB-UniRule"/>
</dbReference>
<dbReference type="FunFam" id="3.30.160.20:FF:000001">
    <property type="entry name" value="30S ribosomal protein S5"/>
    <property type="match status" value="1"/>
</dbReference>
<evidence type="ECO:0000256" key="8">
    <source>
        <dbReference type="RuleBase" id="RU003823"/>
    </source>
</evidence>
<feature type="domain" description="S5 DRBM" evidence="9">
    <location>
        <begin position="12"/>
        <end position="75"/>
    </location>
</feature>
<dbReference type="EMBL" id="SOJN01000036">
    <property type="protein sequence ID" value="TET47014.1"/>
    <property type="molecule type" value="Genomic_DNA"/>
</dbReference>
<dbReference type="Proteomes" id="UP000315525">
    <property type="component" value="Unassembled WGS sequence"/>
</dbReference>
<dbReference type="PANTHER" id="PTHR48277">
    <property type="entry name" value="MITOCHONDRIAL RIBOSOMAL PROTEIN S5"/>
    <property type="match status" value="1"/>
</dbReference>
<comment type="subunit">
    <text evidence="7">Part of the 30S ribosomal subunit. Contacts proteins S4 and S8.</text>
</comment>
<dbReference type="GO" id="GO:0005737">
    <property type="term" value="C:cytoplasm"/>
    <property type="evidence" value="ECO:0007669"/>
    <property type="project" value="UniProtKB-ARBA"/>
</dbReference>
<dbReference type="InterPro" id="IPR013810">
    <property type="entry name" value="Ribosomal_uS5_N"/>
</dbReference>
<comment type="domain">
    <text evidence="7">The N-terminal domain interacts with the head of the 30S subunit; the C-terminal domain interacts with the body and contacts protein S4. The interaction surface between S4 and S5 is involved in control of translational fidelity.</text>
</comment>
<dbReference type="Gene3D" id="3.30.230.10">
    <property type="match status" value="1"/>
</dbReference>
<dbReference type="GO" id="GO:0015935">
    <property type="term" value="C:small ribosomal subunit"/>
    <property type="evidence" value="ECO:0007669"/>
    <property type="project" value="InterPro"/>
</dbReference>
<comment type="caution">
    <text evidence="10">The sequence shown here is derived from an EMBL/GenBank/DDBJ whole genome shotgun (WGS) entry which is preliminary data.</text>
</comment>
<dbReference type="InterPro" id="IPR005324">
    <property type="entry name" value="Ribosomal_uS5_C"/>
</dbReference>
<comment type="function">
    <text evidence="7">With S4 and S12 plays an important role in translational accuracy.</text>
</comment>
<protein>
    <recommendedName>
        <fullName evidence="6 7">Small ribosomal subunit protein uS5</fullName>
    </recommendedName>
</protein>
<dbReference type="FunFam" id="3.30.230.10:FF:000002">
    <property type="entry name" value="30S ribosomal protein S5"/>
    <property type="match status" value="1"/>
</dbReference>
<dbReference type="InterPro" id="IPR014721">
    <property type="entry name" value="Ribsml_uS5_D2-typ_fold_subgr"/>
</dbReference>
<dbReference type="SUPFAM" id="SSF54211">
    <property type="entry name" value="Ribosomal protein S5 domain 2-like"/>
    <property type="match status" value="1"/>
</dbReference>
<evidence type="ECO:0000256" key="4">
    <source>
        <dbReference type="ARBA" id="ARBA00022980"/>
    </source>
</evidence>
<evidence type="ECO:0000313" key="11">
    <source>
        <dbReference type="Proteomes" id="UP000315525"/>
    </source>
</evidence>
<reference evidence="10 11" key="1">
    <citation type="submission" date="2019-03" db="EMBL/GenBank/DDBJ databases">
        <title>Metabolic potential of uncultured bacteria and archaea associated with petroleum seepage in deep-sea sediments.</title>
        <authorList>
            <person name="Dong X."/>
            <person name="Hubert C."/>
        </authorList>
    </citation>
    <scope>NUCLEOTIDE SEQUENCE [LARGE SCALE GENOMIC DNA]</scope>
    <source>
        <strain evidence="10">E44_bin18</strain>
    </source>
</reference>
<gene>
    <name evidence="7" type="primary">rpsE</name>
    <name evidence="10" type="ORF">E3J62_02595</name>
</gene>
<keyword evidence="5 7" id="KW-0687">Ribonucleoprotein</keyword>
<dbReference type="HAMAP" id="MF_01307_B">
    <property type="entry name" value="Ribosomal_uS5_B"/>
    <property type="match status" value="1"/>
</dbReference>
<accession>A0A523UWU6</accession>
<evidence type="ECO:0000256" key="2">
    <source>
        <dbReference type="ARBA" id="ARBA00022730"/>
    </source>
</evidence>
<dbReference type="Pfam" id="PF00333">
    <property type="entry name" value="Ribosomal_S5"/>
    <property type="match status" value="1"/>
</dbReference>
<dbReference type="PANTHER" id="PTHR48277:SF1">
    <property type="entry name" value="MITOCHONDRIAL RIBOSOMAL PROTEIN S5"/>
    <property type="match status" value="1"/>
</dbReference>
<evidence type="ECO:0000256" key="6">
    <source>
        <dbReference type="ARBA" id="ARBA00035255"/>
    </source>
</evidence>
<evidence type="ECO:0000259" key="9">
    <source>
        <dbReference type="PROSITE" id="PS50881"/>
    </source>
</evidence>
<name>A0A523UWU6_UNCT6</name>
<comment type="function">
    <text evidence="7">Located at the back of the 30S subunit body where it stabilizes the conformation of the head with respect to the body.</text>
</comment>
<dbReference type="GO" id="GO:0003735">
    <property type="term" value="F:structural constituent of ribosome"/>
    <property type="evidence" value="ECO:0007669"/>
    <property type="project" value="UniProtKB-UniRule"/>
</dbReference>
<evidence type="ECO:0000256" key="5">
    <source>
        <dbReference type="ARBA" id="ARBA00023274"/>
    </source>
</evidence>
<dbReference type="GO" id="GO:0019843">
    <property type="term" value="F:rRNA binding"/>
    <property type="evidence" value="ECO:0007669"/>
    <property type="project" value="UniProtKB-UniRule"/>
</dbReference>
<sequence length="173" mass="18496">MPEKIELSSLELSERVVNINRVAKVVKGGKRFNFSALVVVGDETCYVGSGLGKANEISEAIRKATEEARRNIVKIQLAGGTIPYMVEGRCGASRVMLRPASKGTGVIACSTVRAVLELGGVKDILTKSLGSNTATNLVRATMNGLLSIRDPESIEKLRGKTLPRSRGEILQEG</sequence>
<dbReference type="SUPFAM" id="SSF54768">
    <property type="entry name" value="dsRNA-binding domain-like"/>
    <property type="match status" value="1"/>
</dbReference>
<dbReference type="Pfam" id="PF03719">
    <property type="entry name" value="Ribosomal_S5_C"/>
    <property type="match status" value="1"/>
</dbReference>
<keyword evidence="4 7" id="KW-0689">Ribosomal protein</keyword>
<dbReference type="GO" id="GO:0042254">
    <property type="term" value="P:ribosome biogenesis"/>
    <property type="evidence" value="ECO:0007669"/>
    <property type="project" value="UniProtKB-ARBA"/>
</dbReference>
<dbReference type="Gene3D" id="3.30.160.20">
    <property type="match status" value="1"/>
</dbReference>
<organism evidence="10 11">
    <name type="scientific">candidate division TA06 bacterium</name>
    <dbReference type="NCBI Taxonomy" id="2250710"/>
    <lineage>
        <taxon>Bacteria</taxon>
        <taxon>Bacteria division TA06</taxon>
    </lineage>
</organism>
<evidence type="ECO:0000313" key="10">
    <source>
        <dbReference type="EMBL" id="TET47014.1"/>
    </source>
</evidence>
<keyword evidence="3 7" id="KW-0694">RNA-binding</keyword>
<dbReference type="PROSITE" id="PS50881">
    <property type="entry name" value="S5_DSRBD"/>
    <property type="match status" value="1"/>
</dbReference>
<evidence type="ECO:0000256" key="1">
    <source>
        <dbReference type="ARBA" id="ARBA00008945"/>
    </source>
</evidence>
<proteinExistence type="inferred from homology"/>
<evidence type="ECO:0000256" key="3">
    <source>
        <dbReference type="ARBA" id="ARBA00022884"/>
    </source>
</evidence>